<dbReference type="AlphaFoldDB" id="A0A1F7UMJ2"/>
<dbReference type="Pfam" id="PF06415">
    <property type="entry name" value="iPGM_N"/>
    <property type="match status" value="1"/>
</dbReference>
<name>A0A1F7UMJ2_9BACT</name>
<feature type="binding site" evidence="8 11">
    <location>
        <position position="123"/>
    </location>
    <ligand>
        <name>substrate</name>
    </ligand>
</feature>
<comment type="catalytic activity">
    <reaction evidence="1 8">
        <text>(2R)-2-phosphoglycerate = (2R)-3-phosphoglycerate</text>
        <dbReference type="Rhea" id="RHEA:15901"/>
        <dbReference type="ChEBI" id="CHEBI:58272"/>
        <dbReference type="ChEBI" id="CHEBI:58289"/>
        <dbReference type="EC" id="5.4.2.12"/>
    </reaction>
</comment>
<feature type="binding site" evidence="8 11">
    <location>
        <position position="187"/>
    </location>
    <ligand>
        <name>substrate</name>
    </ligand>
</feature>
<comment type="pathway">
    <text evidence="2 8">Carbohydrate degradation; glycolysis; pyruvate from D-glyceraldehyde 3-phosphate: step 3/5.</text>
</comment>
<dbReference type="EMBL" id="MGEF01000007">
    <property type="protein sequence ID" value="OGL79482.1"/>
    <property type="molecule type" value="Genomic_DNA"/>
</dbReference>
<keyword evidence="5 8" id="KW-0324">Glycolysis</keyword>
<dbReference type="InterPro" id="IPR006124">
    <property type="entry name" value="Metalloenzyme"/>
</dbReference>
<evidence type="ECO:0000256" key="11">
    <source>
        <dbReference type="PIRSR" id="PIRSR001492-2"/>
    </source>
</evidence>
<dbReference type="PANTHER" id="PTHR31637:SF0">
    <property type="entry name" value="2,3-BISPHOSPHOGLYCERATE-INDEPENDENT PHOSPHOGLYCERATE MUTASE"/>
    <property type="match status" value="1"/>
</dbReference>
<feature type="domain" description="Metalloenzyme" evidence="13">
    <location>
        <begin position="4"/>
        <end position="492"/>
    </location>
</feature>
<evidence type="ECO:0000256" key="8">
    <source>
        <dbReference type="HAMAP-Rule" id="MF_01038"/>
    </source>
</evidence>
<dbReference type="GO" id="GO:0005829">
    <property type="term" value="C:cytosol"/>
    <property type="evidence" value="ECO:0007669"/>
    <property type="project" value="TreeGrafter"/>
</dbReference>
<evidence type="ECO:0000256" key="7">
    <source>
        <dbReference type="ARBA" id="ARBA00023235"/>
    </source>
</evidence>
<evidence type="ECO:0000256" key="1">
    <source>
        <dbReference type="ARBA" id="ARBA00000370"/>
    </source>
</evidence>
<dbReference type="GO" id="GO:0006007">
    <property type="term" value="P:glucose catabolic process"/>
    <property type="evidence" value="ECO:0007669"/>
    <property type="project" value="InterPro"/>
</dbReference>
<evidence type="ECO:0000256" key="5">
    <source>
        <dbReference type="ARBA" id="ARBA00023152"/>
    </source>
</evidence>
<sequence>MASKPLVLIIRDGWGVAPDGPGNAVARAKTPFHDRWKKEFPPSLLQASGEAIGLPAGFQGNSEVGHLNIGTGRPVKQELTFIHETIANGSFFKNKKLREALDVCRKEKKTLHLIGILQDAGVHAHEEHLFALLKAARDHVIKRTYLHVLADGRDSPSRSVKEFIERVRKQFPDVRFGSITGRHLLDRAGNWHLTEALVGTFVRGTAPHVATIEEAVDRAYGKLRPDGAPMSDEFIPSHRIGDFQKIEEGDTVVFFNFRQDRMIQLTRAFAERRYGAPAVRFLTLTRPYDEFQDFLFAPHDEGEGLAHGLGETLSHAHKRQLRMADGQKFRHVTSFLNGKRIVPFPGEDRLEIKIGGQELYRTKPGMGAEEIAETAPAIIKNCVYDFMVVNFANADMIGHVGEFALAVRAVEIVDACVGTLVEATLAAGGEALVTADHGNIEQMYEDDGKTVRVAHTLNPVECYYVSRHPQGTLAQHGILPSLAPTVLDLLGIPLPVQMTAPSLLMRKV</sequence>
<proteinExistence type="inferred from homology"/>
<dbReference type="CDD" id="cd16010">
    <property type="entry name" value="iPGM"/>
    <property type="match status" value="1"/>
</dbReference>
<feature type="active site" description="Phosphoserine intermediate" evidence="8 10">
    <location>
        <position position="62"/>
    </location>
</feature>
<feature type="binding site" evidence="8 12">
    <location>
        <position position="437"/>
    </location>
    <ligand>
        <name>Mn(2+)</name>
        <dbReference type="ChEBI" id="CHEBI:29035"/>
        <label>2</label>
    </ligand>
</feature>
<dbReference type="GO" id="GO:0030145">
    <property type="term" value="F:manganese ion binding"/>
    <property type="evidence" value="ECO:0007669"/>
    <property type="project" value="UniProtKB-UniRule"/>
</dbReference>
<dbReference type="NCBIfam" id="TIGR01307">
    <property type="entry name" value="pgm_bpd_ind"/>
    <property type="match status" value="1"/>
</dbReference>
<dbReference type="InterPro" id="IPR011258">
    <property type="entry name" value="BPG-indep_PGM_N"/>
</dbReference>
<comment type="similarity">
    <text evidence="3 8">Belongs to the BPG-independent phosphoglycerate mutase family.</text>
</comment>
<evidence type="ECO:0000313" key="15">
    <source>
        <dbReference type="EMBL" id="OGL79482.1"/>
    </source>
</evidence>
<evidence type="ECO:0000256" key="9">
    <source>
        <dbReference type="NCBIfam" id="TIGR01307"/>
    </source>
</evidence>
<keyword evidence="6 8" id="KW-0464">Manganese</keyword>
<gene>
    <name evidence="8" type="primary">gpmI</name>
    <name evidence="15" type="ORF">A3J43_03590</name>
</gene>
<evidence type="ECO:0000259" key="14">
    <source>
        <dbReference type="Pfam" id="PF06415"/>
    </source>
</evidence>
<dbReference type="SUPFAM" id="SSF53649">
    <property type="entry name" value="Alkaline phosphatase-like"/>
    <property type="match status" value="1"/>
</dbReference>
<dbReference type="UniPathway" id="UPA00109">
    <property type="reaction ID" value="UER00186"/>
</dbReference>
<dbReference type="EC" id="5.4.2.12" evidence="8 9"/>
<feature type="binding site" evidence="8 12">
    <location>
        <position position="436"/>
    </location>
    <ligand>
        <name>Mn(2+)</name>
        <dbReference type="ChEBI" id="CHEBI:29035"/>
        <label>2</label>
    </ligand>
</feature>
<dbReference type="PIRSF" id="PIRSF001492">
    <property type="entry name" value="IPGAM"/>
    <property type="match status" value="1"/>
</dbReference>
<feature type="binding site" evidence="8 12">
    <location>
        <position position="455"/>
    </location>
    <ligand>
        <name>Mn(2+)</name>
        <dbReference type="ChEBI" id="CHEBI:29035"/>
        <label>1</label>
    </ligand>
</feature>
<dbReference type="Gene3D" id="3.40.720.10">
    <property type="entry name" value="Alkaline Phosphatase, subunit A"/>
    <property type="match status" value="1"/>
</dbReference>
<comment type="subunit">
    <text evidence="8">Monomer.</text>
</comment>
<dbReference type="HAMAP" id="MF_01038">
    <property type="entry name" value="GpmI"/>
    <property type="match status" value="1"/>
</dbReference>
<dbReference type="PANTHER" id="PTHR31637">
    <property type="entry name" value="2,3-BISPHOSPHOGLYCERATE-INDEPENDENT PHOSPHOGLYCERATE MUTASE"/>
    <property type="match status" value="1"/>
</dbReference>
<dbReference type="InterPro" id="IPR017850">
    <property type="entry name" value="Alkaline_phosphatase_core_sf"/>
</dbReference>
<dbReference type="Pfam" id="PF01676">
    <property type="entry name" value="Metalloenzyme"/>
    <property type="match status" value="1"/>
</dbReference>
<evidence type="ECO:0000256" key="2">
    <source>
        <dbReference type="ARBA" id="ARBA00004798"/>
    </source>
</evidence>
<dbReference type="Gene3D" id="3.40.1450.10">
    <property type="entry name" value="BPG-independent phosphoglycerate mutase, domain B"/>
    <property type="match status" value="1"/>
</dbReference>
<dbReference type="GO" id="GO:0006096">
    <property type="term" value="P:glycolytic process"/>
    <property type="evidence" value="ECO:0007669"/>
    <property type="project" value="UniProtKB-UniRule"/>
</dbReference>
<feature type="domain" description="BPG-independent PGAM N-terminal" evidence="14">
    <location>
        <begin position="82"/>
        <end position="274"/>
    </location>
</feature>
<comment type="function">
    <text evidence="8">Catalyzes the interconversion of 2-phosphoglycerate and 3-phosphoglycerate.</text>
</comment>
<dbReference type="STRING" id="1802397.A3J43_03590"/>
<dbReference type="Proteomes" id="UP000176604">
    <property type="component" value="Unassembled WGS sequence"/>
</dbReference>
<evidence type="ECO:0000256" key="6">
    <source>
        <dbReference type="ARBA" id="ARBA00023211"/>
    </source>
</evidence>
<feature type="binding site" evidence="8 12">
    <location>
        <position position="62"/>
    </location>
    <ligand>
        <name>Mn(2+)</name>
        <dbReference type="ChEBI" id="CHEBI:29035"/>
        <label>2</label>
    </ligand>
</feature>
<keyword evidence="4 8" id="KW-0479">Metal-binding</keyword>
<dbReference type="GO" id="GO:0004619">
    <property type="term" value="F:phosphoglycerate mutase activity"/>
    <property type="evidence" value="ECO:0007669"/>
    <property type="project" value="UniProtKB-UniRule"/>
</dbReference>
<feature type="binding site" evidence="8 12">
    <location>
        <position position="399"/>
    </location>
    <ligand>
        <name>Mn(2+)</name>
        <dbReference type="ChEBI" id="CHEBI:29035"/>
        <label>1</label>
    </ligand>
</feature>
<feature type="binding site" evidence="8 11">
    <location>
        <position position="328"/>
    </location>
    <ligand>
        <name>substrate</name>
    </ligand>
</feature>
<evidence type="ECO:0000256" key="10">
    <source>
        <dbReference type="PIRSR" id="PIRSR001492-1"/>
    </source>
</evidence>
<feature type="binding site" evidence="8 11">
    <location>
        <position position="182"/>
    </location>
    <ligand>
        <name>substrate</name>
    </ligand>
</feature>
<feature type="binding site" evidence="8 12">
    <location>
        <position position="12"/>
    </location>
    <ligand>
        <name>Mn(2+)</name>
        <dbReference type="ChEBI" id="CHEBI:29035"/>
        <label>2</label>
    </ligand>
</feature>
<accession>A0A1F7UMJ2</accession>
<evidence type="ECO:0000256" key="3">
    <source>
        <dbReference type="ARBA" id="ARBA00008819"/>
    </source>
</evidence>
<evidence type="ECO:0000256" key="4">
    <source>
        <dbReference type="ARBA" id="ARBA00022723"/>
    </source>
</evidence>
<comment type="caution">
    <text evidence="15">The sequence shown here is derived from an EMBL/GenBank/DDBJ whole genome shotgun (WGS) entry which is preliminary data.</text>
</comment>
<evidence type="ECO:0000313" key="16">
    <source>
        <dbReference type="Proteomes" id="UP000176604"/>
    </source>
</evidence>
<protein>
    <recommendedName>
        <fullName evidence="8 9">2,3-bisphosphoglycerate-independent phosphoglycerate mutase</fullName>
        <shortName evidence="8">BPG-independent PGAM</shortName>
        <shortName evidence="8">Phosphoglyceromutase</shortName>
        <shortName evidence="8">iPGM</shortName>
        <ecNumber evidence="8 9">5.4.2.12</ecNumber>
    </recommendedName>
</protein>
<dbReference type="SUPFAM" id="SSF64158">
    <property type="entry name" value="2,3-Bisphosphoglycerate-independent phosphoglycerate mutase, substrate-binding domain"/>
    <property type="match status" value="1"/>
</dbReference>
<comment type="cofactor">
    <cofactor evidence="8">
        <name>Mn(2+)</name>
        <dbReference type="ChEBI" id="CHEBI:29035"/>
    </cofactor>
    <text evidence="8">Binds 2 manganese ions per subunit.</text>
</comment>
<reference evidence="15 16" key="1">
    <citation type="journal article" date="2016" name="Nat. Commun.">
        <title>Thousands of microbial genomes shed light on interconnected biogeochemical processes in an aquifer system.</title>
        <authorList>
            <person name="Anantharaman K."/>
            <person name="Brown C.T."/>
            <person name="Hug L.A."/>
            <person name="Sharon I."/>
            <person name="Castelle C.J."/>
            <person name="Probst A.J."/>
            <person name="Thomas B.C."/>
            <person name="Singh A."/>
            <person name="Wilkins M.J."/>
            <person name="Karaoz U."/>
            <person name="Brodie E.L."/>
            <person name="Williams K.H."/>
            <person name="Hubbard S.S."/>
            <person name="Banfield J.F."/>
        </authorList>
    </citation>
    <scope>NUCLEOTIDE SEQUENCE [LARGE SCALE GENOMIC DNA]</scope>
</reference>
<feature type="binding site" evidence="8 11">
    <location>
        <begin position="153"/>
        <end position="154"/>
    </location>
    <ligand>
        <name>substrate</name>
    </ligand>
</feature>
<evidence type="ECO:0000256" key="12">
    <source>
        <dbReference type="PIRSR" id="PIRSR001492-3"/>
    </source>
</evidence>
<evidence type="ECO:0000259" key="13">
    <source>
        <dbReference type="Pfam" id="PF01676"/>
    </source>
</evidence>
<feature type="binding site" evidence="8 11">
    <location>
        <begin position="258"/>
        <end position="261"/>
    </location>
    <ligand>
        <name>substrate</name>
    </ligand>
</feature>
<dbReference type="InterPro" id="IPR036646">
    <property type="entry name" value="PGAM_B_sf"/>
</dbReference>
<feature type="binding site" evidence="8 12">
    <location>
        <position position="395"/>
    </location>
    <ligand>
        <name>Mn(2+)</name>
        <dbReference type="ChEBI" id="CHEBI:29035"/>
        <label>1</label>
    </ligand>
</feature>
<dbReference type="InterPro" id="IPR005995">
    <property type="entry name" value="Pgm_bpd_ind"/>
</dbReference>
<organism evidence="15 16">
    <name type="scientific">Candidatus Uhrbacteria bacterium RIFCSPHIGHO2_12_FULL_54_23</name>
    <dbReference type="NCBI Taxonomy" id="1802397"/>
    <lineage>
        <taxon>Bacteria</taxon>
        <taxon>Candidatus Uhriibacteriota</taxon>
    </lineage>
</organism>
<keyword evidence="7 8" id="KW-0413">Isomerase</keyword>